<dbReference type="InterPro" id="IPR011010">
    <property type="entry name" value="DNA_brk_join_enz"/>
</dbReference>
<dbReference type="EMBL" id="JBHMBC010000025">
    <property type="protein sequence ID" value="MFB9820977.1"/>
    <property type="molecule type" value="Genomic_DNA"/>
</dbReference>
<evidence type="ECO:0000256" key="2">
    <source>
        <dbReference type="SAM" id="MobiDB-lite"/>
    </source>
</evidence>
<proteinExistence type="predicted"/>
<comment type="caution">
    <text evidence="3">The sequence shown here is derived from an EMBL/GenBank/DDBJ whole genome shotgun (WGS) entry which is preliminary data.</text>
</comment>
<keyword evidence="4" id="KW-1185">Reference proteome</keyword>
<dbReference type="Gene3D" id="1.10.443.10">
    <property type="entry name" value="Intergrase catalytic core"/>
    <property type="match status" value="1"/>
</dbReference>
<name>A0ABV5Y1V0_ARTRM</name>
<accession>A0ABV5Y1V0</accession>
<feature type="region of interest" description="Disordered" evidence="2">
    <location>
        <begin position="627"/>
        <end position="719"/>
    </location>
</feature>
<evidence type="ECO:0000256" key="1">
    <source>
        <dbReference type="ARBA" id="ARBA00023172"/>
    </source>
</evidence>
<organism evidence="3 4">
    <name type="scientific">Arthrobacter ramosus</name>
    <dbReference type="NCBI Taxonomy" id="1672"/>
    <lineage>
        <taxon>Bacteria</taxon>
        <taxon>Bacillati</taxon>
        <taxon>Actinomycetota</taxon>
        <taxon>Actinomycetes</taxon>
        <taxon>Micrococcales</taxon>
        <taxon>Micrococcaceae</taxon>
        <taxon>Arthrobacter</taxon>
    </lineage>
</organism>
<dbReference type="SUPFAM" id="SSF56349">
    <property type="entry name" value="DNA breaking-rejoining enzymes"/>
    <property type="match status" value="1"/>
</dbReference>
<dbReference type="RefSeq" id="WP_234751700.1">
    <property type="nucleotide sequence ID" value="NZ_BAAAWN010000001.1"/>
</dbReference>
<feature type="compositionally biased region" description="Basic residues" evidence="2">
    <location>
        <begin position="643"/>
        <end position="668"/>
    </location>
</feature>
<evidence type="ECO:0000313" key="3">
    <source>
        <dbReference type="EMBL" id="MFB9820977.1"/>
    </source>
</evidence>
<sequence>MSFYAIDTGQPAPVSGTPVLLGRPIRPEIAPETLSRFGDDRWDLTAGIFEDHSDSTSINFKRLPQPWRDAVKGYLWQLINEDHPRALPSARAGIRCSLRSVSFVKGPIERLIIWAAGRGLESFAELDAARLDEYLAFLGDSGVSYGSRRHSVAEVRRLWAYRDVVPPRLAMPDAPPWDDAPARELLGARTDVQPHNRIPRIGDATLVPLLAWAIRFIEEISADIVPNFDEYRRTTMGGRGYRQAGRRLYERDRHQKLVHVLALLRAAGLGLPGRVLTDGTHTACYIVIAYLSGMRPGEVLTLTTGCLHHDPERDLWTLTGTRWKRATGSHGGKAEEGATRENPWVIHPLVAQAFTIAEELGDGRFLFGRSIRPKENRPRTRRLRTRPGQARTATQIAGDIASFAEWVNGFCRENSRPDTIPNDSDGRIAPSRFRRTLAWHIVRRPRGLVAAAIQYGHINVHVTQGYAGNHASGFPDDLAFEQWLERIDQATDLEAYLNTGGHLSGPAAGELEQRVRVAREKFAGKVLLTGRQARKLLQDPVLQVYPGRGLHCVFDRAKARCIPATDGGGPVLTGCQPDCANIARTGSDIDELRARLAGIPDDSLAPLIRHQRTTAIRESIQSIIETHQNHDDPGKNPPSPRTQHGRSPGRPRARPPHKPPPRRTRRRQAPPAHPRQPRHQLKVPGAGKRAEQDKTRGREPAEGPSRRKGAECPAHRSQL</sequence>
<evidence type="ECO:0000313" key="4">
    <source>
        <dbReference type="Proteomes" id="UP001589702"/>
    </source>
</evidence>
<protein>
    <recommendedName>
        <fullName evidence="5">Integrase</fullName>
    </recommendedName>
</protein>
<keyword evidence="1" id="KW-0233">DNA recombination</keyword>
<dbReference type="Proteomes" id="UP001589702">
    <property type="component" value="Unassembled WGS sequence"/>
</dbReference>
<dbReference type="InterPro" id="IPR013762">
    <property type="entry name" value="Integrase-like_cat_sf"/>
</dbReference>
<evidence type="ECO:0008006" key="5">
    <source>
        <dbReference type="Google" id="ProtNLM"/>
    </source>
</evidence>
<reference evidence="3 4" key="1">
    <citation type="submission" date="2024-09" db="EMBL/GenBank/DDBJ databases">
        <authorList>
            <person name="Sun Q."/>
            <person name="Mori K."/>
        </authorList>
    </citation>
    <scope>NUCLEOTIDE SEQUENCE [LARGE SCALE GENOMIC DNA]</scope>
    <source>
        <strain evidence="3 4">JCM 1334</strain>
    </source>
</reference>
<feature type="compositionally biased region" description="Basic and acidic residues" evidence="2">
    <location>
        <begin position="688"/>
        <end position="719"/>
    </location>
</feature>
<gene>
    <name evidence="3" type="ORF">ACFFP1_15880</name>
</gene>